<feature type="region of interest" description="Disordered" evidence="1">
    <location>
        <begin position="1"/>
        <end position="75"/>
    </location>
</feature>
<evidence type="ECO:0000256" key="1">
    <source>
        <dbReference type="SAM" id="MobiDB-lite"/>
    </source>
</evidence>
<dbReference type="NCBIfam" id="NF041924">
    <property type="entry name" value="QatB"/>
    <property type="match status" value="1"/>
</dbReference>
<comment type="caution">
    <text evidence="2">The sequence shown here is derived from an EMBL/GenBank/DDBJ whole genome shotgun (WGS) entry which is preliminary data.</text>
</comment>
<dbReference type="RefSeq" id="WP_189568233.1">
    <property type="nucleotide sequence ID" value="NZ_BMXF01000007.1"/>
</dbReference>
<dbReference type="AlphaFoldDB" id="A0A8J3DDA8"/>
<dbReference type="Proteomes" id="UP000598271">
    <property type="component" value="Unassembled WGS sequence"/>
</dbReference>
<feature type="compositionally biased region" description="Polar residues" evidence="1">
    <location>
        <begin position="1"/>
        <end position="16"/>
    </location>
</feature>
<reference evidence="2 3" key="1">
    <citation type="journal article" date="2014" name="Int. J. Syst. Evol. Microbiol.">
        <title>Complete genome sequence of Corynebacterium casei LMG S-19264T (=DSM 44701T), isolated from a smear-ripened cheese.</title>
        <authorList>
            <consortium name="US DOE Joint Genome Institute (JGI-PGF)"/>
            <person name="Walter F."/>
            <person name="Albersmeier A."/>
            <person name="Kalinowski J."/>
            <person name="Ruckert C."/>
        </authorList>
    </citation>
    <scope>NUCLEOTIDE SEQUENCE [LARGE SCALE GENOMIC DNA]</scope>
    <source>
        <strain evidence="2 3">KCTC 12866</strain>
    </source>
</reference>
<accession>A0A8J3DDA8</accession>
<gene>
    <name evidence="2" type="ORF">GCM10007390_47360</name>
</gene>
<evidence type="ECO:0000313" key="3">
    <source>
        <dbReference type="Proteomes" id="UP000598271"/>
    </source>
</evidence>
<dbReference type="InterPro" id="IPR049675">
    <property type="entry name" value="QatB"/>
</dbReference>
<feature type="compositionally biased region" description="Low complexity" evidence="1">
    <location>
        <begin position="43"/>
        <end position="58"/>
    </location>
</feature>
<name>A0A8J3DDA8_9BACT</name>
<proteinExistence type="predicted"/>
<dbReference type="EMBL" id="BMXF01000007">
    <property type="protein sequence ID" value="GHB86376.1"/>
    <property type="molecule type" value="Genomic_DNA"/>
</dbReference>
<protein>
    <submittedName>
        <fullName evidence="2">Uncharacterized protein</fullName>
    </submittedName>
</protein>
<organism evidence="2 3">
    <name type="scientific">Persicitalea jodogahamensis</name>
    <dbReference type="NCBI Taxonomy" id="402147"/>
    <lineage>
        <taxon>Bacteria</taxon>
        <taxon>Pseudomonadati</taxon>
        <taxon>Bacteroidota</taxon>
        <taxon>Cytophagia</taxon>
        <taxon>Cytophagales</taxon>
        <taxon>Spirosomataceae</taxon>
        <taxon>Persicitalea</taxon>
    </lineage>
</organism>
<keyword evidence="3" id="KW-1185">Reference proteome</keyword>
<evidence type="ECO:0000313" key="2">
    <source>
        <dbReference type="EMBL" id="GHB86376.1"/>
    </source>
</evidence>
<sequence length="303" mass="32441">MGTSNSYGGPGNSTPLVPSWLNDEYDSGTVQDSPENESDESDSTAANGDDNTTDTDSGLGDSKPSAEPDDAINTERYRQARTNFTRFVKSGGSGSAALGRAVSNYVSKSSGGSRKAAQKMGASKRTTSGIVNFLGSVRTEGIQSTLEKYNLGHLIGRSIEDIFLGLSDYICPDGGNIDEGIARSAFIETIVDLAEQGITDLSSLSDAQFQLIVEMYATNAIEARLCNDIGTKIIIAPENLSSVENIQEQLHDFISRGVSDAVNSLPIEFKDLTMSDTTNFVEQIYIEAFNILKILGEIESNSK</sequence>